<keyword evidence="3" id="KW-1185">Reference proteome</keyword>
<dbReference type="EMBL" id="SRLO01000257">
    <property type="protein sequence ID" value="TNN64209.1"/>
    <property type="molecule type" value="Genomic_DNA"/>
</dbReference>
<proteinExistence type="predicted"/>
<sequence length="99" mass="11054">MRHSLTDTEAVDHGGPGKYNAVARPLPDVGFWRPGRVKNTCGTGERGPDILSPRSPGGLLDVLEREPWFRMRPGQQPESPSGQSCKRSERYELQRKSPQ</sequence>
<comment type="caution">
    <text evidence="2">The sequence shown here is derived from an EMBL/GenBank/DDBJ whole genome shotgun (WGS) entry which is preliminary data.</text>
</comment>
<organism evidence="2 3">
    <name type="scientific">Liparis tanakae</name>
    <name type="common">Tanaka's snailfish</name>
    <dbReference type="NCBI Taxonomy" id="230148"/>
    <lineage>
        <taxon>Eukaryota</taxon>
        <taxon>Metazoa</taxon>
        <taxon>Chordata</taxon>
        <taxon>Craniata</taxon>
        <taxon>Vertebrata</taxon>
        <taxon>Euteleostomi</taxon>
        <taxon>Actinopterygii</taxon>
        <taxon>Neopterygii</taxon>
        <taxon>Teleostei</taxon>
        <taxon>Neoteleostei</taxon>
        <taxon>Acanthomorphata</taxon>
        <taxon>Eupercaria</taxon>
        <taxon>Perciformes</taxon>
        <taxon>Cottioidei</taxon>
        <taxon>Cottales</taxon>
        <taxon>Liparidae</taxon>
        <taxon>Liparis</taxon>
    </lineage>
</organism>
<evidence type="ECO:0000313" key="2">
    <source>
        <dbReference type="EMBL" id="TNN64209.1"/>
    </source>
</evidence>
<protein>
    <submittedName>
        <fullName evidence="2">Uncharacterized protein</fullName>
    </submittedName>
</protein>
<evidence type="ECO:0000313" key="3">
    <source>
        <dbReference type="Proteomes" id="UP000314294"/>
    </source>
</evidence>
<feature type="region of interest" description="Disordered" evidence="1">
    <location>
        <begin position="1"/>
        <end position="99"/>
    </location>
</feature>
<gene>
    <name evidence="2" type="ORF">EYF80_025577</name>
</gene>
<reference evidence="2 3" key="1">
    <citation type="submission" date="2019-03" db="EMBL/GenBank/DDBJ databases">
        <title>First draft genome of Liparis tanakae, snailfish: a comprehensive survey of snailfish specific genes.</title>
        <authorList>
            <person name="Kim W."/>
            <person name="Song I."/>
            <person name="Jeong J.-H."/>
            <person name="Kim D."/>
            <person name="Kim S."/>
            <person name="Ryu S."/>
            <person name="Song J.Y."/>
            <person name="Lee S.K."/>
        </authorList>
    </citation>
    <scope>NUCLEOTIDE SEQUENCE [LARGE SCALE GENOMIC DNA]</scope>
    <source>
        <tissue evidence="2">Muscle</tissue>
    </source>
</reference>
<dbReference type="Proteomes" id="UP000314294">
    <property type="component" value="Unassembled WGS sequence"/>
</dbReference>
<accession>A0A4Z2HEE7</accession>
<name>A0A4Z2HEE7_9TELE</name>
<feature type="compositionally biased region" description="Basic and acidic residues" evidence="1">
    <location>
        <begin position="86"/>
        <end position="99"/>
    </location>
</feature>
<evidence type="ECO:0000256" key="1">
    <source>
        <dbReference type="SAM" id="MobiDB-lite"/>
    </source>
</evidence>
<feature type="compositionally biased region" description="Basic and acidic residues" evidence="1">
    <location>
        <begin position="1"/>
        <end position="12"/>
    </location>
</feature>
<dbReference type="AlphaFoldDB" id="A0A4Z2HEE7"/>
<feature type="compositionally biased region" description="Polar residues" evidence="1">
    <location>
        <begin position="76"/>
        <end position="85"/>
    </location>
</feature>